<protein>
    <recommendedName>
        <fullName evidence="5">Trigger factor</fullName>
        <ecNumber evidence="4">5.2.1.8</ecNumber>
    </recommendedName>
    <alternativeName>
        <fullName evidence="11">PPIase</fullName>
    </alternativeName>
</protein>
<reference evidence="14" key="1">
    <citation type="submission" date="2020-07" db="EMBL/GenBank/DDBJ databases">
        <title>Huge and variable diversity of episymbiotic CPR bacteria and DPANN archaea in groundwater ecosystems.</title>
        <authorList>
            <person name="He C.Y."/>
            <person name="Keren R."/>
            <person name="Whittaker M."/>
            <person name="Farag I.F."/>
            <person name="Doudna J."/>
            <person name="Cate J.H.D."/>
            <person name="Banfield J.F."/>
        </authorList>
    </citation>
    <scope>NUCLEOTIDE SEQUENCE</scope>
    <source>
        <strain evidence="14">NC_groundwater_1860_Pr3_B-0.1um_51_7</strain>
    </source>
</reference>
<keyword evidence="6" id="KW-0132">Cell division</keyword>
<evidence type="ECO:0000256" key="4">
    <source>
        <dbReference type="ARBA" id="ARBA00013194"/>
    </source>
</evidence>
<dbReference type="GO" id="GO:0005737">
    <property type="term" value="C:cytoplasm"/>
    <property type="evidence" value="ECO:0007669"/>
    <property type="project" value="UniProtKB-SubCell"/>
</dbReference>
<evidence type="ECO:0000256" key="8">
    <source>
        <dbReference type="ARBA" id="ARBA00023186"/>
    </source>
</evidence>
<dbReference type="InterPro" id="IPR027304">
    <property type="entry name" value="Trigger_fact/SurA_dom_sf"/>
</dbReference>
<dbReference type="PANTHER" id="PTHR30560:SF3">
    <property type="entry name" value="TRIGGER FACTOR-LIKE PROTEIN TIG, CHLOROPLASTIC"/>
    <property type="match status" value="1"/>
</dbReference>
<dbReference type="GO" id="GO:0043335">
    <property type="term" value="P:protein unfolding"/>
    <property type="evidence" value="ECO:0007669"/>
    <property type="project" value="TreeGrafter"/>
</dbReference>
<evidence type="ECO:0000256" key="2">
    <source>
        <dbReference type="ARBA" id="ARBA00004496"/>
    </source>
</evidence>
<evidence type="ECO:0000256" key="6">
    <source>
        <dbReference type="ARBA" id="ARBA00022618"/>
    </source>
</evidence>
<dbReference type="Pfam" id="PF05697">
    <property type="entry name" value="Trigger_N"/>
    <property type="match status" value="1"/>
</dbReference>
<dbReference type="GO" id="GO:0043022">
    <property type="term" value="F:ribosome binding"/>
    <property type="evidence" value="ECO:0007669"/>
    <property type="project" value="TreeGrafter"/>
</dbReference>
<organism evidence="14 15">
    <name type="scientific">Candidatus Saganbacteria bacterium</name>
    <dbReference type="NCBI Taxonomy" id="2575572"/>
    <lineage>
        <taxon>Bacteria</taxon>
        <taxon>Bacillati</taxon>
        <taxon>Saganbacteria</taxon>
    </lineage>
</organism>
<evidence type="ECO:0000256" key="7">
    <source>
        <dbReference type="ARBA" id="ARBA00023110"/>
    </source>
</evidence>
<dbReference type="SUPFAM" id="SSF109998">
    <property type="entry name" value="Triger factor/SurA peptide-binding domain-like"/>
    <property type="match status" value="1"/>
</dbReference>
<dbReference type="InterPro" id="IPR005215">
    <property type="entry name" value="Trig_fac"/>
</dbReference>
<dbReference type="GO" id="GO:0003755">
    <property type="term" value="F:peptidyl-prolyl cis-trans isomerase activity"/>
    <property type="evidence" value="ECO:0007669"/>
    <property type="project" value="UniProtKB-KW"/>
</dbReference>
<feature type="domain" description="Trigger factor ribosome-binding bacterial" evidence="12">
    <location>
        <begin position="3"/>
        <end position="139"/>
    </location>
</feature>
<dbReference type="InterPro" id="IPR036611">
    <property type="entry name" value="Trigger_fac_ribosome-bd_sf"/>
</dbReference>
<dbReference type="Gene3D" id="1.10.3120.10">
    <property type="entry name" value="Trigger factor, C-terminal domain"/>
    <property type="match status" value="1"/>
</dbReference>
<dbReference type="Pfam" id="PF05698">
    <property type="entry name" value="Trigger_C"/>
    <property type="match status" value="1"/>
</dbReference>
<evidence type="ECO:0000259" key="12">
    <source>
        <dbReference type="Pfam" id="PF05697"/>
    </source>
</evidence>
<evidence type="ECO:0000256" key="10">
    <source>
        <dbReference type="ARBA" id="ARBA00023306"/>
    </source>
</evidence>
<evidence type="ECO:0000256" key="5">
    <source>
        <dbReference type="ARBA" id="ARBA00016902"/>
    </source>
</evidence>
<dbReference type="PANTHER" id="PTHR30560">
    <property type="entry name" value="TRIGGER FACTOR CHAPERONE AND PEPTIDYL-PROLYL CIS/TRANS ISOMERASE"/>
    <property type="match status" value="1"/>
</dbReference>
<dbReference type="Gene3D" id="3.30.70.1050">
    <property type="entry name" value="Trigger factor ribosome-binding domain"/>
    <property type="match status" value="1"/>
</dbReference>
<comment type="caution">
    <text evidence="14">The sequence shown here is derived from an EMBL/GenBank/DDBJ whole genome shotgun (WGS) entry which is preliminary data.</text>
</comment>
<gene>
    <name evidence="14" type="ORF">HZB08_01375</name>
</gene>
<evidence type="ECO:0000256" key="11">
    <source>
        <dbReference type="ARBA" id="ARBA00029986"/>
    </source>
</evidence>
<evidence type="ECO:0000313" key="14">
    <source>
        <dbReference type="EMBL" id="MBI5078659.1"/>
    </source>
</evidence>
<comment type="subcellular location">
    <subcellularLocation>
        <location evidence="2">Cytoplasm</location>
    </subcellularLocation>
</comment>
<dbReference type="GO" id="GO:0015031">
    <property type="term" value="P:protein transport"/>
    <property type="evidence" value="ECO:0007669"/>
    <property type="project" value="InterPro"/>
</dbReference>
<evidence type="ECO:0000256" key="1">
    <source>
        <dbReference type="ARBA" id="ARBA00000971"/>
    </source>
</evidence>
<evidence type="ECO:0000313" key="15">
    <source>
        <dbReference type="Proteomes" id="UP000808761"/>
    </source>
</evidence>
<comment type="catalytic activity">
    <reaction evidence="1">
        <text>[protein]-peptidylproline (omega=180) = [protein]-peptidylproline (omega=0)</text>
        <dbReference type="Rhea" id="RHEA:16237"/>
        <dbReference type="Rhea" id="RHEA-COMP:10747"/>
        <dbReference type="Rhea" id="RHEA-COMP:10748"/>
        <dbReference type="ChEBI" id="CHEBI:83833"/>
        <dbReference type="ChEBI" id="CHEBI:83834"/>
        <dbReference type="EC" id="5.2.1.8"/>
    </reaction>
</comment>
<keyword evidence="7" id="KW-0697">Rotamase</keyword>
<keyword evidence="10" id="KW-0131">Cell cycle</keyword>
<keyword evidence="9" id="KW-0413">Isomerase</keyword>
<name>A0A9D6ULZ8_UNCSA</name>
<comment type="similarity">
    <text evidence="3">Belongs to the FKBP-type PPIase family. Tig subfamily.</text>
</comment>
<keyword evidence="8" id="KW-0143">Chaperone</keyword>
<dbReference type="EC" id="5.2.1.8" evidence="4"/>
<dbReference type="InterPro" id="IPR008880">
    <property type="entry name" value="Trigger_fac_C"/>
</dbReference>
<dbReference type="InterPro" id="IPR008881">
    <property type="entry name" value="Trigger_fac_ribosome-bd_bac"/>
</dbReference>
<sequence>MLKIRSQKREGNQVLLEIEEEFSRFEETVEKVLVKRGAEVRLPGFRPGKAPRQMVEKAVSREALEHRAAQDLISDLYPKIIDETGLEPVAFPDVEVLQQEKDKPFVFKLSVEVYPLVKLGKYKGLKVDRKSDAVTEEEVLGILGKLQKQFTPADLDDEFARKISRYGTLAELKEEILISLRKDKSAEAEADLKNKLIAGACAEAKVDIPPAMVEREIDLMLDELKASLAQSNLTIEDYLRGAGKEKQALRDEMRKAAEIRVKGKVVLRAVGETEKIKITPEDIKSAFPDVKVEEANKKYVEDYLLRMKALDFLVEKAEIRMGEART</sequence>
<feature type="domain" description="Trigger factor C-terminal" evidence="13">
    <location>
        <begin position="168"/>
        <end position="291"/>
    </location>
</feature>
<dbReference type="AlphaFoldDB" id="A0A9D6ULZ8"/>
<evidence type="ECO:0000256" key="3">
    <source>
        <dbReference type="ARBA" id="ARBA00005464"/>
    </source>
</evidence>
<evidence type="ECO:0000256" key="9">
    <source>
        <dbReference type="ARBA" id="ARBA00023235"/>
    </source>
</evidence>
<dbReference type="GO" id="GO:0051301">
    <property type="term" value="P:cell division"/>
    <property type="evidence" value="ECO:0007669"/>
    <property type="project" value="UniProtKB-KW"/>
</dbReference>
<proteinExistence type="inferred from homology"/>
<dbReference type="SUPFAM" id="SSF102735">
    <property type="entry name" value="Trigger factor ribosome-binding domain"/>
    <property type="match status" value="1"/>
</dbReference>
<dbReference type="Proteomes" id="UP000808761">
    <property type="component" value="Unassembled WGS sequence"/>
</dbReference>
<dbReference type="GO" id="GO:0051083">
    <property type="term" value="P:'de novo' cotranslational protein folding"/>
    <property type="evidence" value="ECO:0007669"/>
    <property type="project" value="TreeGrafter"/>
</dbReference>
<dbReference type="InterPro" id="IPR037041">
    <property type="entry name" value="Trigger_fac_C_sf"/>
</dbReference>
<evidence type="ECO:0000259" key="13">
    <source>
        <dbReference type="Pfam" id="PF05698"/>
    </source>
</evidence>
<dbReference type="GO" id="GO:0044183">
    <property type="term" value="F:protein folding chaperone"/>
    <property type="evidence" value="ECO:0007669"/>
    <property type="project" value="TreeGrafter"/>
</dbReference>
<dbReference type="EMBL" id="JACRKR010000070">
    <property type="protein sequence ID" value="MBI5078659.1"/>
    <property type="molecule type" value="Genomic_DNA"/>
</dbReference>
<accession>A0A9D6ULZ8</accession>